<evidence type="ECO:0000256" key="3">
    <source>
        <dbReference type="ARBA" id="ARBA00023274"/>
    </source>
</evidence>
<dbReference type="GO" id="GO:0006412">
    <property type="term" value="P:translation"/>
    <property type="evidence" value="ECO:0007669"/>
    <property type="project" value="UniProtKB-UniRule"/>
</dbReference>
<comment type="similarity">
    <text evidence="1 4">Belongs to the universal ribosomal protein uL30 family.</text>
</comment>
<evidence type="ECO:0000259" key="5">
    <source>
        <dbReference type="Pfam" id="PF00327"/>
    </source>
</evidence>
<dbReference type="GO" id="GO:0022625">
    <property type="term" value="C:cytosolic large ribosomal subunit"/>
    <property type="evidence" value="ECO:0007669"/>
    <property type="project" value="UniProtKB-UniRule"/>
</dbReference>
<evidence type="ECO:0000256" key="2">
    <source>
        <dbReference type="ARBA" id="ARBA00022980"/>
    </source>
</evidence>
<protein>
    <recommendedName>
        <fullName evidence="4">Large ribosomal subunit protein uL30</fullName>
    </recommendedName>
</protein>
<dbReference type="GO" id="GO:0003735">
    <property type="term" value="F:structural constituent of ribosome"/>
    <property type="evidence" value="ECO:0007669"/>
    <property type="project" value="UniProtKB-UniRule"/>
</dbReference>
<organism evidence="6">
    <name type="scientific">Fervidicoccus fontis</name>
    <dbReference type="NCBI Taxonomy" id="683846"/>
    <lineage>
        <taxon>Archaea</taxon>
        <taxon>Thermoproteota</taxon>
        <taxon>Thermoprotei</taxon>
        <taxon>Fervidicoccales</taxon>
        <taxon>Fervidicoccaceae</taxon>
        <taxon>Fervidicoccus</taxon>
    </lineage>
</organism>
<comment type="subunit">
    <text evidence="4">Part of the 50S ribosomal subunit.</text>
</comment>
<evidence type="ECO:0000313" key="6">
    <source>
        <dbReference type="EMBL" id="HHQ80585.1"/>
    </source>
</evidence>
<dbReference type="PANTHER" id="PTHR11524:SF16">
    <property type="entry name" value="LARGE RIBOSOMAL SUBUNIT PROTEIN UL30"/>
    <property type="match status" value="1"/>
</dbReference>
<keyword evidence="3 4" id="KW-0687">Ribonucleoprotein</keyword>
<dbReference type="AlphaFoldDB" id="A0A7J3ZKE3"/>
<evidence type="ECO:0000256" key="4">
    <source>
        <dbReference type="HAMAP-Rule" id="MF_01371"/>
    </source>
</evidence>
<dbReference type="GO" id="GO:0003723">
    <property type="term" value="F:RNA binding"/>
    <property type="evidence" value="ECO:0007669"/>
    <property type="project" value="TreeGrafter"/>
</dbReference>
<keyword evidence="2 4" id="KW-0689">Ribosomal protein</keyword>
<evidence type="ECO:0000256" key="1">
    <source>
        <dbReference type="ARBA" id="ARBA00007594"/>
    </source>
</evidence>
<comment type="caution">
    <text evidence="6">The sequence shown here is derived from an EMBL/GenBank/DDBJ whole genome shotgun (WGS) entry which is preliminary data.</text>
</comment>
<dbReference type="NCBIfam" id="TIGR01309">
    <property type="entry name" value="uL30_arch"/>
    <property type="match status" value="1"/>
</dbReference>
<dbReference type="NCBIfam" id="NF004711">
    <property type="entry name" value="PRK06049.1"/>
    <property type="match status" value="1"/>
</dbReference>
<dbReference type="InterPro" id="IPR036919">
    <property type="entry name" value="Ribo_uL30_ferredoxin-like_sf"/>
</dbReference>
<dbReference type="PANTHER" id="PTHR11524">
    <property type="entry name" value="60S RIBOSOMAL PROTEIN L7"/>
    <property type="match status" value="1"/>
</dbReference>
<dbReference type="HAMAP" id="MF_01371_A">
    <property type="entry name" value="Ribosomal_uL30_A"/>
    <property type="match status" value="1"/>
</dbReference>
<accession>A0A7J3ZKE3</accession>
<name>A0A7J3ZKE3_9CREN</name>
<dbReference type="GO" id="GO:0000463">
    <property type="term" value="P:maturation of LSU-rRNA from tricistronic rRNA transcript (SSU-rRNA, 5.8S rRNA, LSU-rRNA)"/>
    <property type="evidence" value="ECO:0007669"/>
    <property type="project" value="TreeGrafter"/>
</dbReference>
<dbReference type="SUPFAM" id="SSF55129">
    <property type="entry name" value="Ribosomal protein L30p/L7e"/>
    <property type="match status" value="1"/>
</dbReference>
<dbReference type="Gene3D" id="3.30.1390.20">
    <property type="entry name" value="Ribosomal protein L30, ferredoxin-like fold domain"/>
    <property type="match status" value="1"/>
</dbReference>
<dbReference type="InterPro" id="IPR005997">
    <property type="entry name" value="Ribosomal_uL30_arc"/>
</dbReference>
<gene>
    <name evidence="4" type="primary">rpl30</name>
    <name evidence="6" type="ORF">ENM78_03930</name>
</gene>
<dbReference type="Gene3D" id="1.10.15.30">
    <property type="match status" value="1"/>
</dbReference>
<dbReference type="InterPro" id="IPR039699">
    <property type="entry name" value="Ribosomal_uL30"/>
</dbReference>
<reference evidence="6" key="1">
    <citation type="journal article" date="2020" name="mSystems">
        <title>Genome- and Community-Level Interaction Insights into Carbon Utilization and Element Cycling Functions of Hydrothermarchaeota in Hydrothermal Sediment.</title>
        <authorList>
            <person name="Zhou Z."/>
            <person name="Liu Y."/>
            <person name="Xu W."/>
            <person name="Pan J."/>
            <person name="Luo Z.H."/>
            <person name="Li M."/>
        </authorList>
    </citation>
    <scope>NUCLEOTIDE SEQUENCE [LARGE SCALE GENOMIC DNA]</scope>
    <source>
        <strain evidence="6">SpSt-1116</strain>
    </source>
</reference>
<dbReference type="CDD" id="cd01657">
    <property type="entry name" value="Ribosomal_L7_archeal_euk"/>
    <property type="match status" value="1"/>
</dbReference>
<sequence>MSASKAVQSAREEESAKKQSRELLAIIRIRGVVNVRPEVATTLRLLRLARKYHMTVYPADRPGLKGMLHKAKDWIAWGEIDREVLIEVLRRRGRAPGSIRITDEYIREKLGLGGVEELVDKLYSGELELYKLEHVIKPVFRLAPPRGGFKKSIKRPFKDGGELGYRGREINKLILRMI</sequence>
<feature type="domain" description="Large ribosomal subunit protein uL30-like ferredoxin-like fold" evidence="5">
    <location>
        <begin position="24"/>
        <end position="75"/>
    </location>
</feature>
<proteinExistence type="inferred from homology"/>
<dbReference type="InterPro" id="IPR035808">
    <property type="entry name" value="Ribosomal_uL30_euk_arc"/>
</dbReference>
<dbReference type="Pfam" id="PF00327">
    <property type="entry name" value="Ribosomal_L30"/>
    <property type="match status" value="1"/>
</dbReference>
<dbReference type="EMBL" id="DRZC01000056">
    <property type="protein sequence ID" value="HHQ80585.1"/>
    <property type="molecule type" value="Genomic_DNA"/>
</dbReference>
<dbReference type="InterPro" id="IPR016082">
    <property type="entry name" value="Ribosomal_uL30_ferredoxin-like"/>
</dbReference>